<keyword evidence="2" id="KW-1185">Reference proteome</keyword>
<dbReference type="STRING" id="76947.GCA_002080435_02872"/>
<organism evidence="1 2">
    <name type="scientific">Sphingobium herbicidovorans (strain ATCC 700291 / DSM 11019 / CCUG 56400 / KCTC 2939 / LMG 18315 / NBRC 16415 / MH)</name>
    <name type="common">Sphingomonas herbicidovorans</name>
    <dbReference type="NCBI Taxonomy" id="1219045"/>
    <lineage>
        <taxon>Bacteria</taxon>
        <taxon>Pseudomonadati</taxon>
        <taxon>Pseudomonadota</taxon>
        <taxon>Alphaproteobacteria</taxon>
        <taxon>Sphingomonadales</taxon>
        <taxon>Sphingomonadaceae</taxon>
        <taxon>Sphingobium</taxon>
    </lineage>
</organism>
<gene>
    <name evidence="1" type="ORF">BV98_002429</name>
</gene>
<dbReference type="eggNOG" id="ENOG5031C39">
    <property type="taxonomic scope" value="Bacteria"/>
</dbReference>
<dbReference type="AlphaFoldDB" id="A0A086P8A4"/>
<sequence length="166" mass="18038">MPRNSSTVQPPAPSVPPQKGFDLLPSVLLLLVAPAGEPVRLAQMMIEQRVIIRVPIAKKGRAPAHIAPQAGRAWKEKKGPRCIALRSIRSASVVVDNGVDLLLADNHRYRARLERGCNSNGFYSGFYVEPDGDGSLCSGRDELQARSGLTCIIGSFRRLEPADPED</sequence>
<reference evidence="1" key="1">
    <citation type="submission" date="2014-08" db="EMBL/GenBank/DDBJ databases">
        <title>Draft genome sequences of Sphingobium herbicidovorans.</title>
        <authorList>
            <person name="Gan H.M."/>
            <person name="Gan H.Y."/>
            <person name="Savka M.A."/>
        </authorList>
    </citation>
    <scope>NUCLEOTIDE SEQUENCE [LARGE SCALE GENOMIC DNA]</scope>
    <source>
        <strain evidence="1">NBRC 16415</strain>
    </source>
</reference>
<comment type="caution">
    <text evidence="1">The sequence shown here is derived from an EMBL/GenBank/DDBJ whole genome shotgun (WGS) entry which is preliminary data.</text>
</comment>
<dbReference type="PATRIC" id="fig|1219045.3.peg.2463"/>
<name>A0A086P8A4_SPHHM</name>
<dbReference type="EMBL" id="JFZA02000023">
    <property type="protein sequence ID" value="KFG89622.1"/>
    <property type="molecule type" value="Genomic_DNA"/>
</dbReference>
<evidence type="ECO:0000313" key="1">
    <source>
        <dbReference type="EMBL" id="KFG89622.1"/>
    </source>
</evidence>
<proteinExistence type="predicted"/>
<accession>A0A086P8A4</accession>
<dbReference type="Proteomes" id="UP000024284">
    <property type="component" value="Unassembled WGS sequence"/>
</dbReference>
<protein>
    <submittedName>
        <fullName evidence="1">Uncharacterized protein</fullName>
    </submittedName>
</protein>
<evidence type="ECO:0000313" key="2">
    <source>
        <dbReference type="Proteomes" id="UP000024284"/>
    </source>
</evidence>